<keyword evidence="5" id="KW-0472">Membrane</keyword>
<keyword evidence="3" id="KW-0106">Calcium</keyword>
<dbReference type="Proteomes" id="UP001153620">
    <property type="component" value="Chromosome 1"/>
</dbReference>
<dbReference type="GO" id="GO:0005509">
    <property type="term" value="F:calcium ion binding"/>
    <property type="evidence" value="ECO:0007669"/>
    <property type="project" value="UniProtKB-UniRule"/>
</dbReference>
<dbReference type="GO" id="GO:0005886">
    <property type="term" value="C:plasma membrane"/>
    <property type="evidence" value="ECO:0007669"/>
    <property type="project" value="TreeGrafter"/>
</dbReference>
<dbReference type="CDD" id="cd11304">
    <property type="entry name" value="Cadherin_repeat"/>
    <property type="match status" value="1"/>
</dbReference>
<evidence type="ECO:0000256" key="4">
    <source>
        <dbReference type="PROSITE-ProRule" id="PRU10141"/>
    </source>
</evidence>
<gene>
    <name evidence="8" type="ORF">CHIRRI_LOCUS1328</name>
</gene>
<evidence type="ECO:0008006" key="10">
    <source>
        <dbReference type="Google" id="ProtNLM"/>
    </source>
</evidence>
<protein>
    <recommendedName>
        <fullName evidence="10">Protein kinase domain-containing protein</fullName>
    </recommendedName>
</protein>
<sequence>MIETTANINFVPYYYVRDFCESSMCFYDSIDFHAIEDFNENFKMREIGEIVPRFYRRICRKYHVEYKLLNGTNFFDIKNNKIFTKTTLDRERNSSLKVNIQCNIKMGSFVFNDTKVFNISVIDVNDNPVKVQDNHKVTNVKLDSPNFTKNNNVSTKILFLDNDTIHANIDDIEFQIMNDKEEIFVEFCTSYNSTNNNISSAAYSCDLRYTKTGHFTSFPYCIVLKAKEVIKKKVRYENATICFERVFEPLPKAEKLTSEDKSRKARGKAENSAASGKTAKLLANIEYPNEVTVLQNASRLAHVTEPKSKISDSKVEFSIDDTHLQAFDILQTGGIIYVADSSILQSTLDATYDIHVTADFTEQKISQNFTIKVKVIKASKECAEPKDEHDEVFCSHFEFQNDCEKSCGAGSKNGRCKWRPYTPQENDTKTHSSSYPTCVPDIETCANRICDALERYAEDNNEFMCSQDCATSNNIHATLPKQGRGIGKVVIGNMCACNSGTCFCDKGHRTTTTTTTPDPPITSETPDDISSIVTAEKTGFKRHPECGTVCLFIMIGSPSLLVLMIIILVTMRRRYVKKIKKRILTNGPSVHYRGSNDTEIININIINEVQKENYLQTYHKFDFDAKWEFDRDKLTLDTTLGEGEFGKVLKAYIQEIDKDNSIRTVAVKTIKTKNNSVELLALLSEFQLLQEVSHPNVIKLLGACIKSEPPLIIIEYCCFGSLRSYLRLSRKLEEAGDLNIDGVEPVTATDVLSFSWQICKGMSYLADIKLVHRDLAARNVLLAEGRVCKISDFGLTRDVYEDDAYLKKSKDRVPVKWMSPESLADHVYTAKTDVWSFGIVGWEIITLGATPYPGIPPQNLYHLLRSGYRMERPENCSPEIYMLLEACWADDPMKRPSFKALGAKFESLLGKCAKYLDVDIVDGAISNPLYLSNVDEIDIQSNKTEETDLDYKRIELLWNPPKFKADINKVDNKKYLLKYDDQLQLLLARYDKPKPVNDATSFRQKLRYQNDFHTFMKPNRYINSSQPDLISMSDTDRERLMESRYDTPSIRRMRSYIEMRNIARARRSSISTTADSFDDNNNEMPCKRTTINENLDFNDLDKLLKSDKEISFKFSSVNNLNDKLTETKC</sequence>
<dbReference type="Gene3D" id="2.60.40.60">
    <property type="entry name" value="Cadherins"/>
    <property type="match status" value="1"/>
</dbReference>
<dbReference type="PROSITE" id="PS00109">
    <property type="entry name" value="PROTEIN_KINASE_TYR"/>
    <property type="match status" value="1"/>
</dbReference>
<dbReference type="OrthoDB" id="3256376at2759"/>
<comment type="catalytic activity">
    <reaction evidence="2">
        <text>L-tyrosyl-[protein] + ATP = O-phospho-L-tyrosyl-[protein] + ADP + H(+)</text>
        <dbReference type="Rhea" id="RHEA:10596"/>
        <dbReference type="Rhea" id="RHEA-COMP:10136"/>
        <dbReference type="Rhea" id="RHEA-COMP:20101"/>
        <dbReference type="ChEBI" id="CHEBI:15378"/>
        <dbReference type="ChEBI" id="CHEBI:30616"/>
        <dbReference type="ChEBI" id="CHEBI:46858"/>
        <dbReference type="ChEBI" id="CHEBI:61978"/>
        <dbReference type="ChEBI" id="CHEBI:456216"/>
        <dbReference type="EC" id="2.7.10.1"/>
    </reaction>
</comment>
<dbReference type="Gene3D" id="3.30.200.20">
    <property type="entry name" value="Phosphorylase Kinase, domain 1"/>
    <property type="match status" value="1"/>
</dbReference>
<dbReference type="PROSITE" id="PS50268">
    <property type="entry name" value="CADHERIN_2"/>
    <property type="match status" value="1"/>
</dbReference>
<evidence type="ECO:0000259" key="6">
    <source>
        <dbReference type="PROSITE" id="PS50011"/>
    </source>
</evidence>
<dbReference type="InterPro" id="IPR008266">
    <property type="entry name" value="Tyr_kinase_AS"/>
</dbReference>
<feature type="domain" description="Protein kinase" evidence="6">
    <location>
        <begin position="634"/>
        <end position="909"/>
    </location>
</feature>
<dbReference type="AlphaFoldDB" id="A0A9N9RI02"/>
<dbReference type="InterPro" id="IPR050122">
    <property type="entry name" value="RTK"/>
</dbReference>
<organism evidence="8 9">
    <name type="scientific">Chironomus riparius</name>
    <dbReference type="NCBI Taxonomy" id="315576"/>
    <lineage>
        <taxon>Eukaryota</taxon>
        <taxon>Metazoa</taxon>
        <taxon>Ecdysozoa</taxon>
        <taxon>Arthropoda</taxon>
        <taxon>Hexapoda</taxon>
        <taxon>Insecta</taxon>
        <taxon>Pterygota</taxon>
        <taxon>Neoptera</taxon>
        <taxon>Endopterygota</taxon>
        <taxon>Diptera</taxon>
        <taxon>Nematocera</taxon>
        <taxon>Chironomoidea</taxon>
        <taxon>Chironomidae</taxon>
        <taxon>Chironominae</taxon>
        <taxon>Chironomus</taxon>
    </lineage>
</organism>
<name>A0A9N9RI02_9DIPT</name>
<reference evidence="8" key="1">
    <citation type="submission" date="2022-01" db="EMBL/GenBank/DDBJ databases">
        <authorList>
            <person name="King R."/>
        </authorList>
    </citation>
    <scope>NUCLEOTIDE SEQUENCE</scope>
</reference>
<dbReference type="PANTHER" id="PTHR24416">
    <property type="entry name" value="TYROSINE-PROTEIN KINASE RECEPTOR"/>
    <property type="match status" value="1"/>
</dbReference>
<dbReference type="Pfam" id="PF07714">
    <property type="entry name" value="PK_Tyr_Ser-Thr"/>
    <property type="match status" value="1"/>
</dbReference>
<dbReference type="InterPro" id="IPR001245">
    <property type="entry name" value="Ser-Thr/Tyr_kinase_cat_dom"/>
</dbReference>
<reference evidence="8" key="2">
    <citation type="submission" date="2022-10" db="EMBL/GenBank/DDBJ databases">
        <authorList>
            <consortium name="ENA_rothamsted_submissions"/>
            <consortium name="culmorum"/>
            <person name="King R."/>
        </authorList>
    </citation>
    <scope>NUCLEOTIDE SEQUENCE</scope>
</reference>
<evidence type="ECO:0000256" key="5">
    <source>
        <dbReference type="SAM" id="Phobius"/>
    </source>
</evidence>
<dbReference type="PANTHER" id="PTHR24416:SF617">
    <property type="entry name" value="RET ONCOGENE, ISOFORM A"/>
    <property type="match status" value="1"/>
</dbReference>
<evidence type="ECO:0000256" key="1">
    <source>
        <dbReference type="ARBA" id="ARBA00004167"/>
    </source>
</evidence>
<dbReference type="EMBL" id="OU895877">
    <property type="protein sequence ID" value="CAG9798345.1"/>
    <property type="molecule type" value="Genomic_DNA"/>
</dbReference>
<evidence type="ECO:0000256" key="2">
    <source>
        <dbReference type="ARBA" id="ARBA00051243"/>
    </source>
</evidence>
<dbReference type="PRINTS" id="PR00109">
    <property type="entry name" value="TYRKINASE"/>
</dbReference>
<evidence type="ECO:0000256" key="3">
    <source>
        <dbReference type="PROSITE-ProRule" id="PRU00043"/>
    </source>
</evidence>
<proteinExistence type="predicted"/>
<dbReference type="Gene3D" id="1.10.510.10">
    <property type="entry name" value="Transferase(Phosphotransferase) domain 1"/>
    <property type="match status" value="1"/>
</dbReference>
<accession>A0A9N9RI02</accession>
<dbReference type="InterPro" id="IPR000719">
    <property type="entry name" value="Prot_kinase_dom"/>
</dbReference>
<dbReference type="GO" id="GO:0007169">
    <property type="term" value="P:cell surface receptor protein tyrosine kinase signaling pathway"/>
    <property type="evidence" value="ECO:0007669"/>
    <property type="project" value="TreeGrafter"/>
</dbReference>
<evidence type="ECO:0000313" key="8">
    <source>
        <dbReference type="EMBL" id="CAG9798345.1"/>
    </source>
</evidence>
<dbReference type="GO" id="GO:0004714">
    <property type="term" value="F:transmembrane receptor protein tyrosine kinase activity"/>
    <property type="evidence" value="ECO:0007669"/>
    <property type="project" value="UniProtKB-EC"/>
</dbReference>
<evidence type="ECO:0000259" key="7">
    <source>
        <dbReference type="PROSITE" id="PS50268"/>
    </source>
</evidence>
<dbReference type="PROSITE" id="PS50011">
    <property type="entry name" value="PROTEIN_KINASE_DOM"/>
    <property type="match status" value="1"/>
</dbReference>
<dbReference type="Pfam" id="PF22540">
    <property type="entry name" value="RET_CRD"/>
    <property type="match status" value="1"/>
</dbReference>
<dbReference type="InterPro" id="IPR011009">
    <property type="entry name" value="Kinase-like_dom_sf"/>
</dbReference>
<dbReference type="PROSITE" id="PS00107">
    <property type="entry name" value="PROTEIN_KINASE_ATP"/>
    <property type="match status" value="1"/>
</dbReference>
<feature type="binding site" evidence="4">
    <location>
        <position position="668"/>
    </location>
    <ligand>
        <name>ATP</name>
        <dbReference type="ChEBI" id="CHEBI:30616"/>
    </ligand>
</feature>
<keyword evidence="5" id="KW-0812">Transmembrane</keyword>
<dbReference type="GO" id="GO:0043235">
    <property type="term" value="C:receptor complex"/>
    <property type="evidence" value="ECO:0007669"/>
    <property type="project" value="TreeGrafter"/>
</dbReference>
<dbReference type="GO" id="GO:0005524">
    <property type="term" value="F:ATP binding"/>
    <property type="evidence" value="ECO:0007669"/>
    <property type="project" value="UniProtKB-UniRule"/>
</dbReference>
<dbReference type="InterPro" id="IPR055162">
    <property type="entry name" value="RET_CRD"/>
</dbReference>
<keyword evidence="4" id="KW-0547">Nucleotide-binding</keyword>
<evidence type="ECO:0000313" key="9">
    <source>
        <dbReference type="Proteomes" id="UP001153620"/>
    </source>
</evidence>
<dbReference type="GO" id="GO:0007156">
    <property type="term" value="P:homophilic cell adhesion via plasma membrane adhesion molecules"/>
    <property type="evidence" value="ECO:0007669"/>
    <property type="project" value="InterPro"/>
</dbReference>
<comment type="subcellular location">
    <subcellularLocation>
        <location evidence="1">Membrane</location>
        <topology evidence="1">Single-pass membrane protein</topology>
    </subcellularLocation>
</comment>
<dbReference type="SMART" id="SM00219">
    <property type="entry name" value="TyrKc"/>
    <property type="match status" value="1"/>
</dbReference>
<keyword evidence="4" id="KW-0067">ATP-binding</keyword>
<dbReference type="InterPro" id="IPR020635">
    <property type="entry name" value="Tyr_kinase_cat_dom"/>
</dbReference>
<dbReference type="FunFam" id="1.10.510.10:FF:000462">
    <property type="entry name" value="Receptor tyrosine kinase"/>
    <property type="match status" value="1"/>
</dbReference>
<feature type="transmembrane region" description="Helical" evidence="5">
    <location>
        <begin position="551"/>
        <end position="571"/>
    </location>
</feature>
<dbReference type="SUPFAM" id="SSF56112">
    <property type="entry name" value="Protein kinase-like (PK-like)"/>
    <property type="match status" value="1"/>
</dbReference>
<dbReference type="InterPro" id="IPR017441">
    <property type="entry name" value="Protein_kinase_ATP_BS"/>
</dbReference>
<dbReference type="InterPro" id="IPR002126">
    <property type="entry name" value="Cadherin-like_dom"/>
</dbReference>
<feature type="domain" description="Cadherin" evidence="7">
    <location>
        <begin position="64"/>
        <end position="147"/>
    </location>
</feature>
<keyword evidence="9" id="KW-1185">Reference proteome</keyword>
<keyword evidence="5" id="KW-1133">Transmembrane helix</keyword>